<keyword evidence="3" id="KW-0067">ATP-binding</keyword>
<comment type="caution">
    <text evidence="3">The sequence shown here is derived from an EMBL/GenBank/DDBJ whole genome shotgun (WGS) entry which is preliminary data.</text>
</comment>
<dbReference type="InterPro" id="IPR036890">
    <property type="entry name" value="HATPase_C_sf"/>
</dbReference>
<dbReference type="EMBL" id="RBAN01000001">
    <property type="protein sequence ID" value="RKN57466.1"/>
    <property type="molecule type" value="Genomic_DNA"/>
</dbReference>
<dbReference type="GO" id="GO:0004674">
    <property type="term" value="F:protein serine/threonine kinase activity"/>
    <property type="evidence" value="ECO:0007669"/>
    <property type="project" value="UniProtKB-KW"/>
</dbReference>
<gene>
    <name evidence="3" type="ORF">D7193_01955</name>
</gene>
<evidence type="ECO:0000259" key="2">
    <source>
        <dbReference type="SMART" id="SM00387"/>
    </source>
</evidence>
<dbReference type="AlphaFoldDB" id="A0A3B0ACR2"/>
<dbReference type="Pfam" id="PF13581">
    <property type="entry name" value="HATPase_c_2"/>
    <property type="match status" value="1"/>
</dbReference>
<evidence type="ECO:0000313" key="4">
    <source>
        <dbReference type="Proteomes" id="UP000279968"/>
    </source>
</evidence>
<reference evidence="3 4" key="1">
    <citation type="journal article" date="2015" name="Int. J. Syst. Evol. Microbiol.">
        <title>Micromonospora costi sp. nov., isolated from a leaf of Costus speciosus.</title>
        <authorList>
            <person name="Thawai C."/>
        </authorList>
    </citation>
    <scope>NUCLEOTIDE SEQUENCE [LARGE SCALE GENOMIC DNA]</scope>
    <source>
        <strain evidence="3 4">CS1-12</strain>
    </source>
</reference>
<sequence>MDVTSADGPETAPVAATVRGVTAPGVATVRHRVTDAALRAGLAPDQAEQFTIAVNEAMINAIQHGGGAADVTVSAGSGLVVVSVRDHGSGIPEHVAPHLPSPQTLGGRGLWLVQQLCENVTIDTSGSGTVVTLSAVAAPGVTSDPRG</sequence>
<name>A0A3B0ACR2_9ACTN</name>
<dbReference type="SUPFAM" id="SSF55874">
    <property type="entry name" value="ATPase domain of HSP90 chaperone/DNA topoisomerase II/histidine kinase"/>
    <property type="match status" value="1"/>
</dbReference>
<feature type="domain" description="Histidine kinase/HSP90-like ATPase" evidence="2">
    <location>
        <begin position="45"/>
        <end position="139"/>
    </location>
</feature>
<keyword evidence="1" id="KW-0723">Serine/threonine-protein kinase</keyword>
<evidence type="ECO:0000256" key="1">
    <source>
        <dbReference type="ARBA" id="ARBA00022527"/>
    </source>
</evidence>
<proteinExistence type="predicted"/>
<dbReference type="PANTHER" id="PTHR35526">
    <property type="entry name" value="ANTI-SIGMA-F FACTOR RSBW-RELATED"/>
    <property type="match status" value="1"/>
</dbReference>
<evidence type="ECO:0000313" key="3">
    <source>
        <dbReference type="EMBL" id="RKN57466.1"/>
    </source>
</evidence>
<dbReference type="SMART" id="SM00387">
    <property type="entry name" value="HATPase_c"/>
    <property type="match status" value="1"/>
</dbReference>
<keyword evidence="4" id="KW-1185">Reference proteome</keyword>
<dbReference type="GO" id="GO:0005524">
    <property type="term" value="F:ATP binding"/>
    <property type="evidence" value="ECO:0007669"/>
    <property type="project" value="UniProtKB-KW"/>
</dbReference>
<dbReference type="InterPro" id="IPR003594">
    <property type="entry name" value="HATPase_dom"/>
</dbReference>
<keyword evidence="1" id="KW-0418">Kinase</keyword>
<dbReference type="RefSeq" id="WP_120777656.1">
    <property type="nucleotide sequence ID" value="NZ_RBAN01000001.1"/>
</dbReference>
<dbReference type="Gene3D" id="3.30.565.10">
    <property type="entry name" value="Histidine kinase-like ATPase, C-terminal domain"/>
    <property type="match status" value="1"/>
</dbReference>
<accession>A0A3B0ACR2</accession>
<dbReference type="InterPro" id="IPR050267">
    <property type="entry name" value="Anti-sigma-factor_SerPK"/>
</dbReference>
<keyword evidence="1" id="KW-0808">Transferase</keyword>
<dbReference type="CDD" id="cd16936">
    <property type="entry name" value="HATPase_RsbW-like"/>
    <property type="match status" value="1"/>
</dbReference>
<dbReference type="Proteomes" id="UP000279968">
    <property type="component" value="Unassembled WGS sequence"/>
</dbReference>
<protein>
    <submittedName>
        <fullName evidence="3">ATP-binding protein</fullName>
    </submittedName>
</protein>
<organism evidence="3 4">
    <name type="scientific">Micromonospora costi</name>
    <dbReference type="NCBI Taxonomy" id="1530042"/>
    <lineage>
        <taxon>Bacteria</taxon>
        <taxon>Bacillati</taxon>
        <taxon>Actinomycetota</taxon>
        <taxon>Actinomycetes</taxon>
        <taxon>Micromonosporales</taxon>
        <taxon>Micromonosporaceae</taxon>
        <taxon>Micromonospora</taxon>
    </lineage>
</organism>
<keyword evidence="3" id="KW-0547">Nucleotide-binding</keyword>
<dbReference type="PANTHER" id="PTHR35526:SF3">
    <property type="entry name" value="ANTI-SIGMA-F FACTOR RSBW"/>
    <property type="match status" value="1"/>
</dbReference>